<feature type="region of interest" description="Disordered" evidence="8">
    <location>
        <begin position="959"/>
        <end position="992"/>
    </location>
</feature>
<dbReference type="SMART" id="SM00558">
    <property type="entry name" value="JmjC"/>
    <property type="match status" value="1"/>
</dbReference>
<gene>
    <name evidence="11" type="ORF">OLC1_LOCUS18036</name>
</gene>
<protein>
    <submittedName>
        <fullName evidence="11">OLC1v1010375C1</fullName>
    </submittedName>
</protein>
<dbReference type="InterPro" id="IPR014977">
    <property type="entry name" value="WRC_dom"/>
</dbReference>
<dbReference type="SUPFAM" id="SSF57850">
    <property type="entry name" value="RING/U-box"/>
    <property type="match status" value="1"/>
</dbReference>
<evidence type="ECO:0000259" key="9">
    <source>
        <dbReference type="PROSITE" id="PS51184"/>
    </source>
</evidence>
<keyword evidence="4" id="KW-0805">Transcription regulation</keyword>
<dbReference type="Pfam" id="PF08879">
    <property type="entry name" value="WRC"/>
    <property type="match status" value="1"/>
</dbReference>
<feature type="compositionally biased region" description="Basic and acidic residues" evidence="8">
    <location>
        <begin position="961"/>
        <end position="979"/>
    </location>
</feature>
<dbReference type="GO" id="GO:0003712">
    <property type="term" value="F:transcription coregulator activity"/>
    <property type="evidence" value="ECO:0007669"/>
    <property type="project" value="TreeGrafter"/>
</dbReference>
<feature type="region of interest" description="Disordered" evidence="8">
    <location>
        <begin position="42"/>
        <end position="240"/>
    </location>
</feature>
<evidence type="ECO:0000256" key="5">
    <source>
        <dbReference type="ARBA" id="ARBA00023163"/>
    </source>
</evidence>
<evidence type="ECO:0000256" key="1">
    <source>
        <dbReference type="ARBA" id="ARBA00004123"/>
    </source>
</evidence>
<reference evidence="11" key="1">
    <citation type="submission" date="2023-03" db="EMBL/GenBank/DDBJ databases">
        <authorList>
            <person name="Julca I."/>
        </authorList>
    </citation>
    <scope>NUCLEOTIDE SEQUENCE</scope>
</reference>
<keyword evidence="5" id="KW-0804">Transcription</keyword>
<dbReference type="Gene3D" id="2.60.120.650">
    <property type="entry name" value="Cupin"/>
    <property type="match status" value="1"/>
</dbReference>
<organism evidence="11 12">
    <name type="scientific">Oldenlandia corymbosa var. corymbosa</name>
    <dbReference type="NCBI Taxonomy" id="529605"/>
    <lineage>
        <taxon>Eukaryota</taxon>
        <taxon>Viridiplantae</taxon>
        <taxon>Streptophyta</taxon>
        <taxon>Embryophyta</taxon>
        <taxon>Tracheophyta</taxon>
        <taxon>Spermatophyta</taxon>
        <taxon>Magnoliopsida</taxon>
        <taxon>eudicotyledons</taxon>
        <taxon>Gunneridae</taxon>
        <taxon>Pentapetalae</taxon>
        <taxon>asterids</taxon>
        <taxon>lamiids</taxon>
        <taxon>Gentianales</taxon>
        <taxon>Rubiaceae</taxon>
        <taxon>Rubioideae</taxon>
        <taxon>Spermacoceae</taxon>
        <taxon>Hedyotis-Oldenlandia complex</taxon>
        <taxon>Oldenlandia</taxon>
    </lineage>
</organism>
<dbReference type="GO" id="GO:0046872">
    <property type="term" value="F:metal ion binding"/>
    <property type="evidence" value="ECO:0007669"/>
    <property type="project" value="UniProtKB-KW"/>
</dbReference>
<dbReference type="PROSITE" id="PS51667">
    <property type="entry name" value="WRC"/>
    <property type="match status" value="1"/>
</dbReference>
<feature type="region of interest" description="Disordered" evidence="8">
    <location>
        <begin position="905"/>
        <end position="937"/>
    </location>
</feature>
<keyword evidence="3" id="KW-0479">Metal-binding</keyword>
<evidence type="ECO:0000256" key="7">
    <source>
        <dbReference type="PROSITE-ProRule" id="PRU01002"/>
    </source>
</evidence>
<dbReference type="Pfam" id="PF10497">
    <property type="entry name" value="zf-4CXXC_R1"/>
    <property type="match status" value="1"/>
</dbReference>
<dbReference type="EMBL" id="OX459123">
    <property type="protein sequence ID" value="CAI9110366.1"/>
    <property type="molecule type" value="Genomic_DNA"/>
</dbReference>
<evidence type="ECO:0000256" key="3">
    <source>
        <dbReference type="ARBA" id="ARBA00022723"/>
    </source>
</evidence>
<feature type="compositionally biased region" description="Low complexity" evidence="8">
    <location>
        <begin position="578"/>
        <end position="598"/>
    </location>
</feature>
<feature type="region of interest" description="Disordered" evidence="8">
    <location>
        <begin position="280"/>
        <end position="349"/>
    </location>
</feature>
<comment type="similarity">
    <text evidence="2">Belongs to the JARID1 histone demethylase family.</text>
</comment>
<evidence type="ECO:0000256" key="6">
    <source>
        <dbReference type="ARBA" id="ARBA00023242"/>
    </source>
</evidence>
<feature type="domain" description="JmjC" evidence="9">
    <location>
        <begin position="822"/>
        <end position="1122"/>
    </location>
</feature>
<feature type="domain" description="WRC" evidence="10">
    <location>
        <begin position="7"/>
        <end position="52"/>
    </location>
</feature>
<evidence type="ECO:0000259" key="10">
    <source>
        <dbReference type="PROSITE" id="PS51667"/>
    </source>
</evidence>
<keyword evidence="6" id="KW-0539">Nucleus</keyword>
<dbReference type="GO" id="GO:0000118">
    <property type="term" value="C:histone deacetylase complex"/>
    <property type="evidence" value="ECO:0007669"/>
    <property type="project" value="TreeGrafter"/>
</dbReference>
<dbReference type="PANTHER" id="PTHR12549">
    <property type="entry name" value="JMJC DOMAIN-CONTAINING HISTONE DEMETHYLATION PROTEIN"/>
    <property type="match status" value="1"/>
</dbReference>
<evidence type="ECO:0000313" key="11">
    <source>
        <dbReference type="EMBL" id="CAI9110366.1"/>
    </source>
</evidence>
<dbReference type="PROSITE" id="PS51184">
    <property type="entry name" value="JMJC"/>
    <property type="match status" value="1"/>
</dbReference>
<feature type="compositionally biased region" description="Basic and acidic residues" evidence="8">
    <location>
        <begin position="184"/>
        <end position="205"/>
    </location>
</feature>
<dbReference type="GO" id="GO:0006357">
    <property type="term" value="P:regulation of transcription by RNA polymerase II"/>
    <property type="evidence" value="ECO:0007669"/>
    <property type="project" value="TreeGrafter"/>
</dbReference>
<feature type="compositionally biased region" description="Basic and acidic residues" evidence="8">
    <location>
        <begin position="309"/>
        <end position="330"/>
    </location>
</feature>
<feature type="compositionally biased region" description="Basic and acidic residues" evidence="8">
    <location>
        <begin position="125"/>
        <end position="161"/>
    </location>
</feature>
<dbReference type="GO" id="GO:0031490">
    <property type="term" value="F:chromatin DNA binding"/>
    <property type="evidence" value="ECO:0007669"/>
    <property type="project" value="TreeGrafter"/>
</dbReference>
<dbReference type="GO" id="GO:0000785">
    <property type="term" value="C:chromatin"/>
    <property type="evidence" value="ECO:0007669"/>
    <property type="project" value="TreeGrafter"/>
</dbReference>
<comment type="caution">
    <text evidence="7">Lacks conserved residue(s) required for the propagation of feature annotation.</text>
</comment>
<dbReference type="InterPro" id="IPR045109">
    <property type="entry name" value="LSDs-like"/>
</dbReference>
<feature type="region of interest" description="Disordered" evidence="8">
    <location>
        <begin position="571"/>
        <end position="600"/>
    </location>
</feature>
<evidence type="ECO:0000256" key="4">
    <source>
        <dbReference type="ARBA" id="ARBA00023015"/>
    </source>
</evidence>
<comment type="subcellular location">
    <subcellularLocation>
        <location evidence="1">Nucleus</location>
    </subcellularLocation>
</comment>
<feature type="compositionally biased region" description="Basic and acidic residues" evidence="8">
    <location>
        <begin position="223"/>
        <end position="240"/>
    </location>
</feature>
<feature type="compositionally biased region" description="Basic and acidic residues" evidence="8">
    <location>
        <begin position="280"/>
        <end position="299"/>
    </location>
</feature>
<accession>A0AAV1DR63</accession>
<dbReference type="Pfam" id="PF02373">
    <property type="entry name" value="JmjC"/>
    <property type="match status" value="1"/>
</dbReference>
<evidence type="ECO:0000256" key="2">
    <source>
        <dbReference type="ARBA" id="ARBA00006801"/>
    </source>
</evidence>
<feature type="compositionally biased region" description="Gly residues" evidence="8">
    <location>
        <begin position="167"/>
        <end position="179"/>
    </location>
</feature>
<dbReference type="GO" id="GO:0032454">
    <property type="term" value="F:histone H3K9 demethylase activity"/>
    <property type="evidence" value="ECO:0007669"/>
    <property type="project" value="InterPro"/>
</dbReference>
<evidence type="ECO:0000313" key="12">
    <source>
        <dbReference type="Proteomes" id="UP001161247"/>
    </source>
</evidence>
<dbReference type="InterPro" id="IPR003347">
    <property type="entry name" value="JmjC_dom"/>
</dbReference>
<dbReference type="AlphaFoldDB" id="A0AAV1DR63"/>
<evidence type="ECO:0000256" key="8">
    <source>
        <dbReference type="SAM" id="MobiDB-lite"/>
    </source>
</evidence>
<feature type="compositionally biased region" description="Basic and acidic residues" evidence="8">
    <location>
        <begin position="906"/>
        <end position="926"/>
    </location>
</feature>
<keyword evidence="12" id="KW-1185">Reference proteome</keyword>
<dbReference type="Proteomes" id="UP001161247">
    <property type="component" value="Chromosome 6"/>
</dbReference>
<sequence>MPASPVPPPELRCRRSDGKSWQCKGWRIHDRSYCEEHHIQITLKRKPRKVYNPPSPRRVSGDGEDFESSAATCSREDDGAPAGKGIEIGVPGGRRSGKRFRGSDSEAAPSEEVVPKKKARSKRSIVKEDNDSEKTGDDDHTDEKEEDIKLGKRGEKKDLKATKTGKYGSGEINGGGGRGTLVRRAKESRKNEPLIKVKTTEKKEEEGGDFAISNKRHKKTVPLKKELNNNYKKKTDSKYDDADVGSLRKRAEMNCKLLVDGMKKSSRVEGGTGVKVYERREVKSRNKKNEEKSNHKVTESSEDTEDEVVERGKEISRAHGRLQVENKDGVDSLSRSTRKAKVTVKEGEKRKDVKIHNNGETKVNPRQKYFGTDDPLDDGLMCHQCQYSNRKVVRCLKEREANRNRRYCENCLEKWYPELSFKDVAEACPYCRGICNCKACLRKDSAENLTVYSGIPENEDEKLHLLRFLVGKLSPVLEQFYHDQMMEKEAEAKIRGVLSSELEVERINCSPDERFICDNCSTSIVDFHRSCPECRNYDLCLTCCQELRDGFLVRSEGEDINENVEQKKEWTLNEHCGPSEPESQSVSSSGSASQKASVLPEWKAKENGQIPCPPLGRGGCGYHELVLKCIFPEGNMSELKKKVKNTIETNHLVSNCQAPDQCPCFENNDGVDAGKRSLKKAAFRNDAGDNHLYYPSAKDLKQGDLEHFQRHWSRGEPVLVSDVLDLTPGLSWDPMVLWRAVRELTTKEGYSDSAVDCLDWCEVEIGVRQFFTGYTEGRVHRDGWPEMLKLKDWPPSTHFGKRLPRHCSEFLSALPFKEYTHPDSGILNVAAKLPSEVLKPDMGPKTYIAYGFPEELGRGDSVTKLHCDMSDAVNILMHTAKVELGTNRLDKIKKLKNLYDSEDEKELGMKCASDKEVETKKPETSETHGTSPCADGCPNASEGKSCGLSGNTCESLEDFAETSKKNESSPETGVNHEPESVSEMEYGPTGNDNFGDHLTSSLAEVEGGALWDIFRRQDVPKLQQYLRNHYKEFRHLNNKPVKQVSHPIHDQAFYLNSRHKKKLKEEFGVEPWTFVQKLGDAVFIPAGCPHQVRNLKSCVKVALDFVSTENMSECVHLTKEFRRLPRNHRAKEDKLEITKMALHALDYAESFLEGKGDSRYLQLKIGKKVNRKTVSGKSKGYEDETVDIASQ</sequence>
<name>A0AAV1DR63_OLDCO</name>
<proteinExistence type="inferred from homology"/>
<dbReference type="InterPro" id="IPR018866">
    <property type="entry name" value="Znf-4CXXC_R1"/>
</dbReference>
<dbReference type="SUPFAM" id="SSF51197">
    <property type="entry name" value="Clavaminate synthase-like"/>
    <property type="match status" value="1"/>
</dbReference>
<dbReference type="FunFam" id="2.60.120.650:FF:000033">
    <property type="entry name" value="Transcription factor jumonji (JmjC) domain-containing protein"/>
    <property type="match status" value="1"/>
</dbReference>
<dbReference type="PANTHER" id="PTHR12549:SF36">
    <property type="entry name" value="LYSINE-SPECIFIC DEMETHYLASE JMJ25-LIKE"/>
    <property type="match status" value="1"/>
</dbReference>